<dbReference type="Gene3D" id="2.60.40.10">
    <property type="entry name" value="Immunoglobulins"/>
    <property type="match status" value="1"/>
</dbReference>
<dbReference type="PRINTS" id="PR00723">
    <property type="entry name" value="SUBTILISIN"/>
</dbReference>
<feature type="active site" description="Charge relay system" evidence="7">
    <location>
        <position position="140"/>
    </location>
</feature>
<proteinExistence type="inferred from homology"/>
<comment type="catalytic activity">
    <reaction evidence="5">
        <text>Hydrolysis of proteins with broad specificity for peptide bonds, and a preference for a large uncharged residue in P1. Hydrolyzes peptide amides.</text>
        <dbReference type="EC" id="3.4.21.62"/>
    </reaction>
</comment>
<evidence type="ECO:0000256" key="4">
    <source>
        <dbReference type="ARBA" id="ARBA00022825"/>
    </source>
</evidence>
<evidence type="ECO:0000256" key="8">
    <source>
        <dbReference type="SAM" id="SignalP"/>
    </source>
</evidence>
<dbReference type="Gene3D" id="3.40.50.200">
    <property type="entry name" value="Peptidase S8/S53 domain"/>
    <property type="match status" value="1"/>
</dbReference>
<dbReference type="Pfam" id="PF00082">
    <property type="entry name" value="Peptidase_S8"/>
    <property type="match status" value="1"/>
</dbReference>
<keyword evidence="4 7" id="KW-0720">Serine protease</keyword>
<evidence type="ECO:0000313" key="10">
    <source>
        <dbReference type="EMBL" id="CAD8317320.1"/>
    </source>
</evidence>
<dbReference type="InterPro" id="IPR050131">
    <property type="entry name" value="Peptidase_S8_subtilisin-like"/>
</dbReference>
<dbReference type="GO" id="GO:0004252">
    <property type="term" value="F:serine-type endopeptidase activity"/>
    <property type="evidence" value="ECO:0007669"/>
    <property type="project" value="UniProtKB-UniRule"/>
</dbReference>
<keyword evidence="3 7" id="KW-0378">Hydrolase</keyword>
<dbReference type="InterPro" id="IPR036852">
    <property type="entry name" value="Peptidase_S8/S53_dom_sf"/>
</dbReference>
<evidence type="ECO:0000256" key="7">
    <source>
        <dbReference type="PROSITE-ProRule" id="PRU01240"/>
    </source>
</evidence>
<dbReference type="SMART" id="SM00089">
    <property type="entry name" value="PKD"/>
    <property type="match status" value="1"/>
</dbReference>
<dbReference type="InterPro" id="IPR023828">
    <property type="entry name" value="Peptidase_S8_Ser-AS"/>
</dbReference>
<evidence type="ECO:0000256" key="1">
    <source>
        <dbReference type="ARBA" id="ARBA00011073"/>
    </source>
</evidence>
<dbReference type="InterPro" id="IPR000601">
    <property type="entry name" value="PKD_dom"/>
</dbReference>
<dbReference type="SUPFAM" id="SSF49299">
    <property type="entry name" value="PKD domain"/>
    <property type="match status" value="1"/>
</dbReference>
<dbReference type="PANTHER" id="PTHR43806">
    <property type="entry name" value="PEPTIDASE S8"/>
    <property type="match status" value="1"/>
</dbReference>
<dbReference type="Pfam" id="PF18911">
    <property type="entry name" value="PKD_4"/>
    <property type="match status" value="1"/>
</dbReference>
<keyword evidence="2 7" id="KW-0645">Protease</keyword>
<dbReference type="PANTHER" id="PTHR43806:SF11">
    <property type="entry name" value="CEREVISIN-RELATED"/>
    <property type="match status" value="1"/>
</dbReference>
<dbReference type="SUPFAM" id="SSF52743">
    <property type="entry name" value="Subtilisin-like"/>
    <property type="match status" value="1"/>
</dbReference>
<feature type="signal peptide" evidence="8">
    <location>
        <begin position="1"/>
        <end position="26"/>
    </location>
</feature>
<dbReference type="CDD" id="cd00146">
    <property type="entry name" value="PKD"/>
    <property type="match status" value="1"/>
</dbReference>
<keyword evidence="8" id="KW-0732">Signal</keyword>
<dbReference type="InterPro" id="IPR000209">
    <property type="entry name" value="Peptidase_S8/S53_dom"/>
</dbReference>
<feature type="active site" description="Charge relay system" evidence="7">
    <location>
        <position position="333"/>
    </location>
</feature>
<evidence type="ECO:0000256" key="2">
    <source>
        <dbReference type="ARBA" id="ARBA00022670"/>
    </source>
</evidence>
<dbReference type="EC" id="3.4.21.62" evidence="6"/>
<dbReference type="GO" id="GO:0006508">
    <property type="term" value="P:proteolysis"/>
    <property type="evidence" value="ECO:0007669"/>
    <property type="project" value="UniProtKB-KW"/>
</dbReference>
<dbReference type="InterPro" id="IPR013783">
    <property type="entry name" value="Ig-like_fold"/>
</dbReference>
<feature type="domain" description="PKD" evidence="9">
    <location>
        <begin position="481"/>
        <end position="534"/>
    </location>
</feature>
<dbReference type="AlphaFoldDB" id="A0A7R9ZCV4"/>
<dbReference type="PROSITE" id="PS51892">
    <property type="entry name" value="SUBTILASE"/>
    <property type="match status" value="1"/>
</dbReference>
<dbReference type="InterPro" id="IPR035986">
    <property type="entry name" value="PKD_dom_sf"/>
</dbReference>
<dbReference type="InterPro" id="IPR022409">
    <property type="entry name" value="PKD/Chitinase_dom"/>
</dbReference>
<reference evidence="10" key="1">
    <citation type="submission" date="2021-01" db="EMBL/GenBank/DDBJ databases">
        <authorList>
            <person name="Corre E."/>
            <person name="Pelletier E."/>
            <person name="Niang G."/>
            <person name="Scheremetjew M."/>
            <person name="Finn R."/>
            <person name="Kale V."/>
            <person name="Holt S."/>
            <person name="Cochrane G."/>
            <person name="Meng A."/>
            <person name="Brown T."/>
            <person name="Cohen L."/>
        </authorList>
    </citation>
    <scope>NUCLEOTIDE SEQUENCE</scope>
    <source>
        <strain evidence="10">CCMP147</strain>
    </source>
</reference>
<sequence>MMMKAPFPKRALGGLTGLMMAGLVAALPAEDADNLIPNDPEFYQQWGHEQISGIDTDIITAWAMLKPLADTLVPVTVAVFDADIGLNSGREFDYSTVPGCDIGKLLKQNIFDIGKIVNQNKEITEENCLQNLPADQFPFHGLAVSGVIAASSNNHRKISGVVGPYDIKIMPLKGPGSKAIAAAIRYAADQGIRIFSISYGALRHYYDVPQDAPVTDLDLVQDALDHAYTKGMLVVASLGNNEKFNEDHYPASSTKPNVLGVASINHRGHLAVDWNGNGAEFQDHTNYGRHAAVAAPGTLIQSVWFDNGLFAYDGPHLDLLRDLGLTVGDLGTSFAAPYVAGIAALAVAAYPDISVDALRDALINGVTATEELGQTLCYCNVKPTISLPCSSSTKCTDGAELQETKLVQAGGYIHAPSVLELAAQAEGETIDLNGFPVSSYPKAAFSVYFDNGLEVHTETRIENGLEVELGKSVTFVAETQPSYSYQWSFGDGTFATEGTEDYTYPEAGEYWAQLVVTDDSTGLKDASPPLKVTVYNKRPDYISIVDKTGRGLYNVEGYLRSGGFRILKDWWGRHRVKGGGIVRTLDGKRINVSLKTSYPHIFGAITKVYALDSRVLPPKAGIIPFSAGVQFNESTNTITVNVPDFTFTIVNG</sequence>
<organism evidence="10">
    <name type="scientific">Pseudictyota dubia</name>
    <dbReference type="NCBI Taxonomy" id="2749911"/>
    <lineage>
        <taxon>Eukaryota</taxon>
        <taxon>Sar</taxon>
        <taxon>Stramenopiles</taxon>
        <taxon>Ochrophyta</taxon>
        <taxon>Bacillariophyta</taxon>
        <taxon>Mediophyceae</taxon>
        <taxon>Biddulphiophycidae</taxon>
        <taxon>Eupodiscales</taxon>
        <taxon>Odontellaceae</taxon>
        <taxon>Pseudictyota</taxon>
    </lineage>
</organism>
<comment type="similarity">
    <text evidence="1 7">Belongs to the peptidase S8 family.</text>
</comment>
<dbReference type="InterPro" id="IPR015500">
    <property type="entry name" value="Peptidase_S8_subtilisin-rel"/>
</dbReference>
<evidence type="ECO:0000256" key="3">
    <source>
        <dbReference type="ARBA" id="ARBA00022801"/>
    </source>
</evidence>
<name>A0A7R9ZCV4_9STRA</name>
<evidence type="ECO:0000256" key="5">
    <source>
        <dbReference type="ARBA" id="ARBA00023529"/>
    </source>
</evidence>
<feature type="active site" description="Charge relay system" evidence="7">
    <location>
        <position position="83"/>
    </location>
</feature>
<dbReference type="PROSITE" id="PS00138">
    <property type="entry name" value="SUBTILASE_SER"/>
    <property type="match status" value="1"/>
</dbReference>
<evidence type="ECO:0000259" key="9">
    <source>
        <dbReference type="PROSITE" id="PS50093"/>
    </source>
</evidence>
<protein>
    <recommendedName>
        <fullName evidence="6">subtilisin</fullName>
        <ecNumber evidence="6">3.4.21.62</ecNumber>
    </recommendedName>
</protein>
<gene>
    <name evidence="10" type="ORF">TDUB1175_LOCUS16114</name>
</gene>
<feature type="chain" id="PRO_5031554842" description="subtilisin" evidence="8">
    <location>
        <begin position="27"/>
        <end position="652"/>
    </location>
</feature>
<dbReference type="PROSITE" id="PS50093">
    <property type="entry name" value="PKD"/>
    <property type="match status" value="1"/>
</dbReference>
<evidence type="ECO:0000256" key="6">
    <source>
        <dbReference type="ARBA" id="ARBA00023619"/>
    </source>
</evidence>
<accession>A0A7R9ZCV4</accession>
<dbReference type="EMBL" id="HBED01032171">
    <property type="protein sequence ID" value="CAD8317320.1"/>
    <property type="molecule type" value="Transcribed_RNA"/>
</dbReference>